<dbReference type="FunFam" id="3.30.300.30:FF:000010">
    <property type="entry name" value="Enterobactin synthetase component F"/>
    <property type="match status" value="1"/>
</dbReference>
<dbReference type="SUPFAM" id="SSF47336">
    <property type="entry name" value="ACP-like"/>
    <property type="match status" value="1"/>
</dbReference>
<dbReference type="InterPro" id="IPR020845">
    <property type="entry name" value="AMP-binding_CS"/>
</dbReference>
<keyword evidence="2" id="KW-0597">Phosphoprotein</keyword>
<dbReference type="InterPro" id="IPR020806">
    <property type="entry name" value="PKS_PP-bd"/>
</dbReference>
<comment type="caution">
    <text evidence="5">The sequence shown here is derived from an EMBL/GenBank/DDBJ whole genome shotgun (WGS) entry which is preliminary data.</text>
</comment>
<dbReference type="PANTHER" id="PTHR45527:SF1">
    <property type="entry name" value="FATTY ACID SYNTHASE"/>
    <property type="match status" value="1"/>
</dbReference>
<dbReference type="SMART" id="SM00823">
    <property type="entry name" value="PKS_PP"/>
    <property type="match status" value="1"/>
</dbReference>
<dbReference type="Gene3D" id="3.30.300.30">
    <property type="match status" value="1"/>
</dbReference>
<dbReference type="Gene3D" id="1.10.1200.10">
    <property type="entry name" value="ACP-like"/>
    <property type="match status" value="1"/>
</dbReference>
<dbReference type="InterPro" id="IPR024011">
    <property type="entry name" value="Biosynth_lucif-like_mOase_dom"/>
</dbReference>
<dbReference type="NCBIfam" id="TIGR04020">
    <property type="entry name" value="seco_metab_LLM"/>
    <property type="match status" value="1"/>
</dbReference>
<evidence type="ECO:0000256" key="3">
    <source>
        <dbReference type="ARBA" id="ARBA00022723"/>
    </source>
</evidence>
<gene>
    <name evidence="5" type="ORF">FAA86_12120</name>
</gene>
<dbReference type="Gene3D" id="3.30.559.30">
    <property type="entry name" value="Nonribosomal peptide synthetase, condensation domain"/>
    <property type="match status" value="1"/>
</dbReference>
<dbReference type="InterPro" id="IPR042099">
    <property type="entry name" value="ANL_N_sf"/>
</dbReference>
<dbReference type="Pfam" id="PF00551">
    <property type="entry name" value="Formyl_trans_N"/>
    <property type="match status" value="1"/>
</dbReference>
<dbReference type="FunFam" id="3.40.50.980:FF:000001">
    <property type="entry name" value="Non-ribosomal peptide synthetase"/>
    <property type="match status" value="1"/>
</dbReference>
<evidence type="ECO:0000256" key="1">
    <source>
        <dbReference type="ARBA" id="ARBA00022450"/>
    </source>
</evidence>
<dbReference type="Gene3D" id="3.20.20.30">
    <property type="entry name" value="Luciferase-like domain"/>
    <property type="match status" value="1"/>
</dbReference>
<dbReference type="SUPFAM" id="SSF51679">
    <property type="entry name" value="Bacterial luciferase-like"/>
    <property type="match status" value="1"/>
</dbReference>
<name>A0A4V4HQU9_9HYPH</name>
<dbReference type="InterPro" id="IPR036477">
    <property type="entry name" value="Formyl_transf_N_sf"/>
</dbReference>
<accession>A0A4V4HQU9</accession>
<dbReference type="SUPFAM" id="SSF56801">
    <property type="entry name" value="Acetyl-CoA synthetase-like"/>
    <property type="match status" value="2"/>
</dbReference>
<dbReference type="GO" id="GO:0043041">
    <property type="term" value="P:amino acid activation for nonribosomal peptide biosynthetic process"/>
    <property type="evidence" value="ECO:0007669"/>
    <property type="project" value="TreeGrafter"/>
</dbReference>
<dbReference type="InterPro" id="IPR025110">
    <property type="entry name" value="AMP-bd_C"/>
</dbReference>
<dbReference type="Pfam" id="PF00296">
    <property type="entry name" value="Bac_luciferase"/>
    <property type="match status" value="1"/>
</dbReference>
<dbReference type="InterPro" id="IPR020459">
    <property type="entry name" value="AMP-binding"/>
</dbReference>
<proteinExistence type="predicted"/>
<dbReference type="GO" id="GO:0046872">
    <property type="term" value="F:metal ion binding"/>
    <property type="evidence" value="ECO:0007669"/>
    <property type="project" value="UniProtKB-KW"/>
</dbReference>
<dbReference type="PROSITE" id="PS00455">
    <property type="entry name" value="AMP_BINDING"/>
    <property type="match status" value="1"/>
</dbReference>
<evidence type="ECO:0000313" key="5">
    <source>
        <dbReference type="EMBL" id="THV35276.1"/>
    </source>
</evidence>
<reference evidence="5 6" key="1">
    <citation type="submission" date="2019-04" db="EMBL/GenBank/DDBJ databases">
        <title>genome sequence of strain W3.</title>
        <authorList>
            <person name="Gao J."/>
            <person name="Sun J."/>
        </authorList>
    </citation>
    <scope>NUCLEOTIDE SEQUENCE [LARGE SCALE GENOMIC DNA]</scope>
    <source>
        <strain evidence="5 6">W3</strain>
    </source>
</reference>
<sequence>MFKCLLIGNESLLIQCGQLILDRKHVIAAVITSNDAVRSWALSHKIRTMKWDESLEAEVESIDYDYLFSIANLRMIPSTIWRKARIGAINFHDGPLPRYAGLNAPAWAVMEGQKRFGVTWHEISEGVDEGRILMQAHFDIDADDTSLSVNTKCFAAGMESFSALLEAIDGNSLRRINQDLSERTYYAKNQRPAAAGTVLLDRPAEQLSNLFRGLHFGTGYTNRLVCPKIRHEDAVFVVRSLTICDSEEASAEPGLVLAVDADGVRLATGRGCILVDAVKHGRQTDQKLSDRVRPGDRIALLSEGEIENLTAAVGKWVRHEDYFVESLSAVEDVNLFDVVDRPSSEARLKTIPIAFPSDIPHDKRIAAIVAFLARMSGQDRFDIAYAGPEIAELTSRFPGYFADAVPLLIQLAPADTAATTQQKVAESIAKLRDRGSYLADLYLRHPGLKHADLSVGLIDGKHPVDGKGLEGCAMTFVIDETDGSISLVIDEARLAPDLATDYGRRIKLVANAFAIDDTPVAEVALMADDELDVVQNVWNDSERPFDPEICMHTLFEQQAAATPDAIAIAWRDEQISYRELDERANRVAQALVKMGVRRDMIVGLNVPRCTNLVVAALAIQKAGGAYLPLDPNFPADRLSFMVKDSLSQIILSSRMTAEALYEAGAQTVFVEDLLAPAHDAVKPVVEVSGENLAYVIYTSGSTGRPKGVMVEHRNVANFFVGMDERINYDRNSQPVWLAVTSLSFDISVLELFWTLARGFKVVIHSTQNKPNQTAAGASRSPGSRPMDFGLFYWGNDDGAGPAKYHLLLEGAKFADNNGFQSIWTPERHFHAFGGPYPNPAITGAAVATVTKNLSIRAGSCVLPLHHPIRIAEEWAVIDNLSNGRVALAFASGWMPEDFVLRPENVPPNNKMALMQGIETVRQLWRGERIEFDLGNGKVGVTTQPRPLQAELPVWLTTAGNPETYREAARAGTHVLTHLLGQSIDELASKIKIYRDTLVECGRSPSDYKVTLMLHTLLGDNREEVREAARGPMKAYLQSAAALIKQYAWAFPAFKKPVGATAAHDIDLQTLDADELDSILEFAFLRYFEDSGLFGTPDDAMARISQLIDIGVDEIACLIDFGVPSALVLERLKPLAGVVAQARAASRPIAETEPEALSFHEDVLRHGVTHLQCTPSMIRMFLVNDADRAALSRIYHLFVGGEALTGSLLQEIRSVTAATVTNMYGPTETTIWSSTMTADMSHSVVPLGEPIANTQLYVLDQYGRLTAPGQPGELYIGGHGVTRGYLHREDLTRERFLPNPFAPGRMYRTGDLTCRSQNGTLKFLGRADHQVKVRGYRIELGEIETLISTFPGVAECVVVAREDRADDVRIVAYLRVSQSGVDEEGLRRHLSEKLPDYMVPAHFVVLDAFPMTPNAKVDRKALPKPEEARKPVPSEVFVAPENTLERDLAEAYRRTLGLDRVGLNDNFFALGGHSLLAVQLHRDLKASIAPDLTITDVFRFPTVGALAAHLADRGKADERLNQVADRAAARRAALGDRRAALARLRT</sequence>
<keyword evidence="3" id="KW-0479">Metal-binding</keyword>
<dbReference type="InterPro" id="IPR036736">
    <property type="entry name" value="ACP-like_sf"/>
</dbReference>
<dbReference type="Pfam" id="PF13193">
    <property type="entry name" value="AMP-binding_C"/>
    <property type="match status" value="1"/>
</dbReference>
<organism evidence="5 6">
    <name type="scientific">Rhizobium rosettiformans W3</name>
    <dbReference type="NCBI Taxonomy" id="538378"/>
    <lineage>
        <taxon>Bacteria</taxon>
        <taxon>Pseudomonadati</taxon>
        <taxon>Pseudomonadota</taxon>
        <taxon>Alphaproteobacteria</taxon>
        <taxon>Hyphomicrobiales</taxon>
        <taxon>Rhizobiaceae</taxon>
        <taxon>Rhizobium/Agrobacterium group</taxon>
        <taxon>Rhizobium</taxon>
    </lineage>
</organism>
<dbReference type="PROSITE" id="PS50075">
    <property type="entry name" value="CARRIER"/>
    <property type="match status" value="1"/>
</dbReference>
<dbReference type="RefSeq" id="WP_136540894.1">
    <property type="nucleotide sequence ID" value="NZ_STGU01000006.1"/>
</dbReference>
<dbReference type="GO" id="GO:0044550">
    <property type="term" value="P:secondary metabolite biosynthetic process"/>
    <property type="evidence" value="ECO:0007669"/>
    <property type="project" value="TreeGrafter"/>
</dbReference>
<dbReference type="InterPro" id="IPR000873">
    <property type="entry name" value="AMP-dep_synth/lig_dom"/>
</dbReference>
<protein>
    <submittedName>
        <fullName evidence="5">LLM class flavin-dependent oxidoreductase</fullName>
    </submittedName>
</protein>
<dbReference type="InterPro" id="IPR011251">
    <property type="entry name" value="Luciferase-like_dom"/>
</dbReference>
<dbReference type="Pfam" id="PF00501">
    <property type="entry name" value="AMP-binding"/>
    <property type="match status" value="2"/>
</dbReference>
<dbReference type="PANTHER" id="PTHR45527">
    <property type="entry name" value="NONRIBOSOMAL PEPTIDE SYNTHETASE"/>
    <property type="match status" value="1"/>
</dbReference>
<dbReference type="CDD" id="cd05930">
    <property type="entry name" value="A_NRPS"/>
    <property type="match status" value="1"/>
</dbReference>
<dbReference type="SUPFAM" id="SSF53328">
    <property type="entry name" value="Formyltransferase"/>
    <property type="match status" value="1"/>
</dbReference>
<dbReference type="GO" id="GO:0031177">
    <property type="term" value="F:phosphopantetheine binding"/>
    <property type="evidence" value="ECO:0007669"/>
    <property type="project" value="InterPro"/>
</dbReference>
<dbReference type="EMBL" id="STGU01000006">
    <property type="protein sequence ID" value="THV35276.1"/>
    <property type="molecule type" value="Genomic_DNA"/>
</dbReference>
<feature type="domain" description="Carrier" evidence="4">
    <location>
        <begin position="1438"/>
        <end position="1513"/>
    </location>
</feature>
<keyword evidence="1" id="KW-0596">Phosphopantetheine</keyword>
<dbReference type="GO" id="GO:0005737">
    <property type="term" value="C:cytoplasm"/>
    <property type="evidence" value="ECO:0007669"/>
    <property type="project" value="TreeGrafter"/>
</dbReference>
<dbReference type="Proteomes" id="UP000307378">
    <property type="component" value="Unassembled WGS sequence"/>
</dbReference>
<dbReference type="InterPro" id="IPR009081">
    <property type="entry name" value="PP-bd_ACP"/>
</dbReference>
<dbReference type="Pfam" id="PF00550">
    <property type="entry name" value="PP-binding"/>
    <property type="match status" value="1"/>
</dbReference>
<dbReference type="Gene3D" id="3.40.50.12780">
    <property type="entry name" value="N-terminal domain of ligase-like"/>
    <property type="match status" value="2"/>
</dbReference>
<dbReference type="GO" id="GO:0016705">
    <property type="term" value="F:oxidoreductase activity, acting on paired donors, with incorporation or reduction of molecular oxygen"/>
    <property type="evidence" value="ECO:0007669"/>
    <property type="project" value="InterPro"/>
</dbReference>
<dbReference type="InterPro" id="IPR002376">
    <property type="entry name" value="Formyl_transf_N"/>
</dbReference>
<dbReference type="InterPro" id="IPR045851">
    <property type="entry name" value="AMP-bd_C_sf"/>
</dbReference>
<dbReference type="PRINTS" id="PR00154">
    <property type="entry name" value="AMPBINDING"/>
</dbReference>
<dbReference type="Gene3D" id="3.40.50.12230">
    <property type="match status" value="1"/>
</dbReference>
<dbReference type="InterPro" id="IPR036661">
    <property type="entry name" value="Luciferase-like_sf"/>
</dbReference>
<evidence type="ECO:0000313" key="6">
    <source>
        <dbReference type="Proteomes" id="UP000307378"/>
    </source>
</evidence>
<evidence type="ECO:0000259" key="4">
    <source>
        <dbReference type="PROSITE" id="PS50075"/>
    </source>
</evidence>
<evidence type="ECO:0000256" key="2">
    <source>
        <dbReference type="ARBA" id="ARBA00022553"/>
    </source>
</evidence>